<comment type="caution">
    <text evidence="4">The sequence shown here is derived from an EMBL/GenBank/DDBJ whole genome shotgun (WGS) entry which is preliminary data.</text>
</comment>
<sequence length="127" mass="14174">MGSFNKNICLKLYVFFIGTLIITPGFATRTYEEENLEISQHLEECHTKVTKHCAVEISNSVYANKTPSEYCCQKHIATGKACHDDFIKLFSSKVPKDKSTFVLANGDQIWNHCYAIVASAPVASILP</sequence>
<accession>A0A835MT41</accession>
<evidence type="ECO:0000259" key="3">
    <source>
        <dbReference type="Pfam" id="PF05617"/>
    </source>
</evidence>
<dbReference type="PANTHER" id="PTHR31951:SF22">
    <property type="entry name" value="ECA1 GAMETOGENESIS RELATED FAMILY"/>
    <property type="match status" value="1"/>
</dbReference>
<gene>
    <name evidence="4" type="ORF">SADUNF_Sadunf08G0154500</name>
</gene>
<feature type="domain" description="Prolamin-like" evidence="3">
    <location>
        <begin position="44"/>
        <end position="113"/>
    </location>
</feature>
<dbReference type="InterPro" id="IPR008502">
    <property type="entry name" value="Prolamin-like"/>
</dbReference>
<proteinExistence type="predicted"/>
<evidence type="ECO:0000313" key="5">
    <source>
        <dbReference type="Proteomes" id="UP000657918"/>
    </source>
</evidence>
<dbReference type="AlphaFoldDB" id="A0A835MT41"/>
<keyword evidence="2" id="KW-1133">Transmembrane helix</keyword>
<evidence type="ECO:0000313" key="4">
    <source>
        <dbReference type="EMBL" id="KAF9677887.1"/>
    </source>
</evidence>
<protein>
    <recommendedName>
        <fullName evidence="3">Prolamin-like domain-containing protein</fullName>
    </recommendedName>
</protein>
<evidence type="ECO:0000256" key="1">
    <source>
        <dbReference type="ARBA" id="ARBA00022729"/>
    </source>
</evidence>
<keyword evidence="2" id="KW-0472">Membrane</keyword>
<dbReference type="Pfam" id="PF05617">
    <property type="entry name" value="Prolamin_like"/>
    <property type="match status" value="1"/>
</dbReference>
<name>A0A835MT41_9ROSI</name>
<keyword evidence="1" id="KW-0732">Signal</keyword>
<keyword evidence="5" id="KW-1185">Reference proteome</keyword>
<dbReference type="EMBL" id="JADGMS010000008">
    <property type="protein sequence ID" value="KAF9677887.1"/>
    <property type="molecule type" value="Genomic_DNA"/>
</dbReference>
<dbReference type="OrthoDB" id="1368054at2759"/>
<reference evidence="4 5" key="1">
    <citation type="submission" date="2020-10" db="EMBL/GenBank/DDBJ databases">
        <title>Plant Genome Project.</title>
        <authorList>
            <person name="Zhang R.-G."/>
        </authorList>
    </citation>
    <scope>NUCLEOTIDE SEQUENCE [LARGE SCALE GENOMIC DNA]</scope>
    <source>
        <strain evidence="4">FAFU-HL-1</strain>
        <tissue evidence="4">Leaf</tissue>
    </source>
</reference>
<evidence type="ECO:0000256" key="2">
    <source>
        <dbReference type="SAM" id="Phobius"/>
    </source>
</evidence>
<feature type="transmembrane region" description="Helical" evidence="2">
    <location>
        <begin position="12"/>
        <end position="31"/>
    </location>
</feature>
<organism evidence="4 5">
    <name type="scientific">Salix dunnii</name>
    <dbReference type="NCBI Taxonomy" id="1413687"/>
    <lineage>
        <taxon>Eukaryota</taxon>
        <taxon>Viridiplantae</taxon>
        <taxon>Streptophyta</taxon>
        <taxon>Embryophyta</taxon>
        <taxon>Tracheophyta</taxon>
        <taxon>Spermatophyta</taxon>
        <taxon>Magnoliopsida</taxon>
        <taxon>eudicotyledons</taxon>
        <taxon>Gunneridae</taxon>
        <taxon>Pentapetalae</taxon>
        <taxon>rosids</taxon>
        <taxon>fabids</taxon>
        <taxon>Malpighiales</taxon>
        <taxon>Salicaceae</taxon>
        <taxon>Saliceae</taxon>
        <taxon>Salix</taxon>
    </lineage>
</organism>
<keyword evidence="2" id="KW-0812">Transmembrane</keyword>
<dbReference type="PANTHER" id="PTHR31951">
    <property type="entry name" value="BIFUNCTIONAL INHIBITOR/LIPID-TRANSFER PROTEIN/SEED STORAGE 2S ALBUMIN SUPERFAMILY PROTEIN-RELATED"/>
    <property type="match status" value="1"/>
</dbReference>
<dbReference type="Proteomes" id="UP000657918">
    <property type="component" value="Chromosome 8"/>
</dbReference>